<evidence type="ECO:0000256" key="4">
    <source>
        <dbReference type="ARBA" id="ARBA00022737"/>
    </source>
</evidence>
<dbReference type="KEGG" id="dpx:DAPPUDRAFT_105715"/>
<dbReference type="GO" id="GO:0061608">
    <property type="term" value="F:nuclear import signal receptor activity"/>
    <property type="evidence" value="ECO:0000318"/>
    <property type="project" value="GO_Central"/>
</dbReference>
<keyword evidence="5" id="KW-0653">Protein transport</keyword>
<dbReference type="STRING" id="6669.E9GRK3"/>
<keyword evidence="8" id="KW-1185">Reference proteome</keyword>
<dbReference type="GO" id="GO:0005634">
    <property type="term" value="C:nucleus"/>
    <property type="evidence" value="ECO:0000318"/>
    <property type="project" value="GO_Central"/>
</dbReference>
<protein>
    <recommendedName>
        <fullName evidence="9">Importin N-terminal domain-containing protein</fullName>
    </recommendedName>
</protein>
<reference evidence="7 8" key="1">
    <citation type="journal article" date="2011" name="Science">
        <title>The ecoresponsive genome of Daphnia pulex.</title>
        <authorList>
            <person name="Colbourne J.K."/>
            <person name="Pfrender M.E."/>
            <person name="Gilbert D."/>
            <person name="Thomas W.K."/>
            <person name="Tucker A."/>
            <person name="Oakley T.H."/>
            <person name="Tokishita S."/>
            <person name="Aerts A."/>
            <person name="Arnold G.J."/>
            <person name="Basu M.K."/>
            <person name="Bauer D.J."/>
            <person name="Caceres C.E."/>
            <person name="Carmel L."/>
            <person name="Casola C."/>
            <person name="Choi J.H."/>
            <person name="Detter J.C."/>
            <person name="Dong Q."/>
            <person name="Dusheyko S."/>
            <person name="Eads B.D."/>
            <person name="Frohlich T."/>
            <person name="Geiler-Samerotte K.A."/>
            <person name="Gerlach D."/>
            <person name="Hatcher P."/>
            <person name="Jogdeo S."/>
            <person name="Krijgsveld J."/>
            <person name="Kriventseva E.V."/>
            <person name="Kultz D."/>
            <person name="Laforsch C."/>
            <person name="Lindquist E."/>
            <person name="Lopez J."/>
            <person name="Manak J.R."/>
            <person name="Muller J."/>
            <person name="Pangilinan J."/>
            <person name="Patwardhan R.P."/>
            <person name="Pitluck S."/>
            <person name="Pritham E.J."/>
            <person name="Rechtsteiner A."/>
            <person name="Rho M."/>
            <person name="Rogozin I.B."/>
            <person name="Sakarya O."/>
            <person name="Salamov A."/>
            <person name="Schaack S."/>
            <person name="Shapiro H."/>
            <person name="Shiga Y."/>
            <person name="Skalitzky C."/>
            <person name="Smith Z."/>
            <person name="Souvorov A."/>
            <person name="Sung W."/>
            <person name="Tang Z."/>
            <person name="Tsuchiya D."/>
            <person name="Tu H."/>
            <person name="Vos H."/>
            <person name="Wang M."/>
            <person name="Wolf Y.I."/>
            <person name="Yamagata H."/>
            <person name="Yamada T."/>
            <person name="Ye Y."/>
            <person name="Shaw J.R."/>
            <person name="Andrews J."/>
            <person name="Crease T.J."/>
            <person name="Tang H."/>
            <person name="Lucas S.M."/>
            <person name="Robertson H.M."/>
            <person name="Bork P."/>
            <person name="Koonin E.V."/>
            <person name="Zdobnov E.M."/>
            <person name="Grigoriev I.V."/>
            <person name="Lynch M."/>
            <person name="Boore J.L."/>
        </authorList>
    </citation>
    <scope>NUCLEOTIDE SEQUENCE [LARGE SCALE GENOMIC DNA]</scope>
</reference>
<sequence>MNSVDEILAKVLEPDDESVRTGTAELKEAMKRPTIFPTLLHIGKHSTSPLIRQIKFGLLDALTREPDISVRNIAAQVVGSISKHELAERKWPELLEFIQQLCCQEKANEKELGCHLYPSLIPLCKIPSSDTISACYACVVFKKLIPCIGTDEVTMIQPLIPKVLIVVRNFIVIDGVKTMTWIAVNLMEIWEELLMRRTAVLAPHLKAVTELCLEIASKKELVDLMRIKARIKALSCIATLVRLEKKSIIENKLVSPILQTLFAVIKEDEKKDLRFLLQALDTLAVIAGMIDEQTFQPFAEQCLSLTLNLVQSNDYPIFRIRAFKVFASLASVMKEDGAALPVIIPLLVKAIESNEGVTNEGVTNEDVMAETNDDDDESAFPPLDFLDDDEESMDNEDDDESKWYDCSVENLQEKKEAFLALGELALHARYFPLILQLLSDALSRETNPLVFPVLMNYLPLREDFHENSSVLKCFLFLSSNGHPLFASHLPQVMNVILTMATQQELHPEQKPMFNELMAHIASDFPDLYNEWASALPAEVHQKLKEVLV</sequence>
<keyword evidence="3" id="KW-0963">Cytoplasm</keyword>
<dbReference type="GO" id="GO:0005737">
    <property type="term" value="C:cytoplasm"/>
    <property type="evidence" value="ECO:0000318"/>
    <property type="project" value="GO_Central"/>
</dbReference>
<evidence type="ECO:0000256" key="5">
    <source>
        <dbReference type="ARBA" id="ARBA00022927"/>
    </source>
</evidence>
<comment type="subcellular location">
    <subcellularLocation>
        <location evidence="1">Cytoplasm</location>
    </subcellularLocation>
</comment>
<organism evidence="7 8">
    <name type="scientific">Daphnia pulex</name>
    <name type="common">Water flea</name>
    <dbReference type="NCBI Taxonomy" id="6669"/>
    <lineage>
        <taxon>Eukaryota</taxon>
        <taxon>Metazoa</taxon>
        <taxon>Ecdysozoa</taxon>
        <taxon>Arthropoda</taxon>
        <taxon>Crustacea</taxon>
        <taxon>Branchiopoda</taxon>
        <taxon>Diplostraca</taxon>
        <taxon>Cladocera</taxon>
        <taxon>Anomopoda</taxon>
        <taxon>Daphniidae</taxon>
        <taxon>Daphnia</taxon>
    </lineage>
</organism>
<dbReference type="EMBL" id="GL732560">
    <property type="protein sequence ID" value="EFX77900.1"/>
    <property type="molecule type" value="Genomic_DNA"/>
</dbReference>
<dbReference type="Gene3D" id="1.25.10.10">
    <property type="entry name" value="Leucine-rich Repeat Variant"/>
    <property type="match status" value="2"/>
</dbReference>
<dbReference type="InterPro" id="IPR016024">
    <property type="entry name" value="ARM-type_fold"/>
</dbReference>
<keyword evidence="4" id="KW-0677">Repeat</keyword>
<feature type="region of interest" description="Disordered" evidence="6">
    <location>
        <begin position="371"/>
        <end position="401"/>
    </location>
</feature>
<gene>
    <name evidence="7" type="ORF">DAPPUDRAFT_105715</name>
</gene>
<dbReference type="SUPFAM" id="SSF48371">
    <property type="entry name" value="ARM repeat"/>
    <property type="match status" value="1"/>
</dbReference>
<dbReference type="InterPro" id="IPR011989">
    <property type="entry name" value="ARM-like"/>
</dbReference>
<accession>E9GRK3</accession>
<evidence type="ECO:0008006" key="9">
    <source>
        <dbReference type="Google" id="ProtNLM"/>
    </source>
</evidence>
<evidence type="ECO:0000256" key="3">
    <source>
        <dbReference type="ARBA" id="ARBA00022490"/>
    </source>
</evidence>
<dbReference type="Proteomes" id="UP000000305">
    <property type="component" value="Unassembled WGS sequence"/>
</dbReference>
<dbReference type="PANTHER" id="PTHR10527">
    <property type="entry name" value="IMPORTIN BETA"/>
    <property type="match status" value="1"/>
</dbReference>
<dbReference type="GO" id="GO:0008139">
    <property type="term" value="F:nuclear localization sequence binding"/>
    <property type="evidence" value="ECO:0000318"/>
    <property type="project" value="GO_Central"/>
</dbReference>
<feature type="compositionally biased region" description="Acidic residues" evidence="6">
    <location>
        <begin position="385"/>
        <end position="400"/>
    </location>
</feature>
<evidence type="ECO:0000256" key="2">
    <source>
        <dbReference type="ARBA" id="ARBA00022448"/>
    </source>
</evidence>
<dbReference type="HOGENOM" id="CLU_497204_0_0_1"/>
<name>E9GRK3_DAPPU</name>
<dbReference type="InterPro" id="IPR040122">
    <property type="entry name" value="Importin_beta"/>
</dbReference>
<evidence type="ECO:0000313" key="7">
    <source>
        <dbReference type="EMBL" id="EFX77900.1"/>
    </source>
</evidence>
<dbReference type="OrthoDB" id="7862313at2759"/>
<dbReference type="PhylomeDB" id="E9GRK3"/>
<proteinExistence type="predicted"/>
<evidence type="ECO:0000313" key="8">
    <source>
        <dbReference type="Proteomes" id="UP000000305"/>
    </source>
</evidence>
<dbReference type="InParanoid" id="E9GRK3"/>
<evidence type="ECO:0000256" key="6">
    <source>
        <dbReference type="SAM" id="MobiDB-lite"/>
    </source>
</evidence>
<dbReference type="GO" id="GO:0006606">
    <property type="term" value="P:protein import into nucleus"/>
    <property type="evidence" value="ECO:0000318"/>
    <property type="project" value="GO_Central"/>
</dbReference>
<evidence type="ECO:0000256" key="1">
    <source>
        <dbReference type="ARBA" id="ARBA00004496"/>
    </source>
</evidence>
<keyword evidence="2" id="KW-0813">Transport</keyword>
<dbReference type="eggNOG" id="KOG2171">
    <property type="taxonomic scope" value="Eukaryota"/>
</dbReference>
<dbReference type="AlphaFoldDB" id="E9GRK3"/>